<dbReference type="InterPro" id="IPR000064">
    <property type="entry name" value="NLP_P60_dom"/>
</dbReference>
<dbReference type="Pfam" id="PF24568">
    <property type="entry name" value="CC_PcsB"/>
    <property type="match status" value="1"/>
</dbReference>
<keyword evidence="6" id="KW-0175">Coiled coil</keyword>
<dbReference type="RefSeq" id="WP_146816111.1">
    <property type="nucleotide sequence ID" value="NZ_BJYA01000011.1"/>
</dbReference>
<dbReference type="SUPFAM" id="SSF57997">
    <property type="entry name" value="Tropomyosin"/>
    <property type="match status" value="1"/>
</dbReference>
<evidence type="ECO:0000259" key="9">
    <source>
        <dbReference type="PROSITE" id="PS51935"/>
    </source>
</evidence>
<evidence type="ECO:0000256" key="4">
    <source>
        <dbReference type="ARBA" id="ARBA00022801"/>
    </source>
</evidence>
<evidence type="ECO:0000256" key="7">
    <source>
        <dbReference type="SAM" id="MobiDB-lite"/>
    </source>
</evidence>
<dbReference type="OrthoDB" id="9813368at2"/>
<dbReference type="Proteomes" id="UP000321440">
    <property type="component" value="Unassembled WGS sequence"/>
</dbReference>
<comment type="caution">
    <text evidence="10">The sequence shown here is derived from an EMBL/GenBank/DDBJ whole genome shotgun (WGS) entry which is preliminary data.</text>
</comment>
<feature type="chain" id="PRO_5022055243" evidence="8">
    <location>
        <begin position="25"/>
        <end position="411"/>
    </location>
</feature>
<dbReference type="InterPro" id="IPR038765">
    <property type="entry name" value="Papain-like_cys_pep_sf"/>
</dbReference>
<dbReference type="PANTHER" id="PTHR47053">
    <property type="entry name" value="MUREIN DD-ENDOPEPTIDASE MEPH-RELATED"/>
    <property type="match status" value="1"/>
</dbReference>
<feature type="region of interest" description="Disordered" evidence="7">
    <location>
        <begin position="246"/>
        <end position="291"/>
    </location>
</feature>
<dbReference type="Pfam" id="PF00877">
    <property type="entry name" value="NLPC_P60"/>
    <property type="match status" value="1"/>
</dbReference>
<keyword evidence="11" id="KW-1185">Reference proteome</keyword>
<evidence type="ECO:0000313" key="10">
    <source>
        <dbReference type="EMBL" id="GEN45831.1"/>
    </source>
</evidence>
<accession>A0A511W4W5</accession>
<evidence type="ECO:0000256" key="3">
    <source>
        <dbReference type="ARBA" id="ARBA00022729"/>
    </source>
</evidence>
<protein>
    <submittedName>
        <fullName evidence="10">Peptidase P60</fullName>
    </submittedName>
</protein>
<evidence type="ECO:0000256" key="2">
    <source>
        <dbReference type="ARBA" id="ARBA00022670"/>
    </source>
</evidence>
<dbReference type="EMBL" id="BJYA01000011">
    <property type="protein sequence ID" value="GEN45831.1"/>
    <property type="molecule type" value="Genomic_DNA"/>
</dbReference>
<evidence type="ECO:0000256" key="1">
    <source>
        <dbReference type="ARBA" id="ARBA00007074"/>
    </source>
</evidence>
<comment type="similarity">
    <text evidence="1">Belongs to the peptidase C40 family.</text>
</comment>
<sequence length="411" mass="45729">MNKITYSIVLTLVLSLTFAATTYADTDELRDRESDLSDERSELSEELSEAEAELAEVLTELEELNQEIDRINEAREQNEAKLEETEQQIDETQEEADYLENEIEIIQERIDIRQEVLSERLSTLQRNGGNVNYIDVILGASNFGDFVSRVTTVNKIMDSDKDLVDQQVSDKNEVESKQQTLLDQVDELEAMEQELVGMNELLEDQKDSSEQKQDELQDKQQELVALQEELEVQDRELASLQEEVRQDIERSEAETVTLASSNSSSSNSNNGGNVSNSVQSSSSSNVSGNGSMESVIEAGMTQTGTPYVWGGTSPSGFDCSGFLTWAFSQGGLNVQGRSTDDFVHVGTRVSPSEMQRGDLVFFDTYKQDGHIGIYLGNGQFLGAQNSTGVAVANMTSGYWDQNFNGHVRRIQ</sequence>
<organism evidence="10 11">
    <name type="scientific">Alkalibacillus haloalkaliphilus</name>
    <dbReference type="NCBI Taxonomy" id="94136"/>
    <lineage>
        <taxon>Bacteria</taxon>
        <taxon>Bacillati</taxon>
        <taxon>Bacillota</taxon>
        <taxon>Bacilli</taxon>
        <taxon>Bacillales</taxon>
        <taxon>Bacillaceae</taxon>
        <taxon>Alkalibacillus</taxon>
    </lineage>
</organism>
<evidence type="ECO:0000313" key="11">
    <source>
        <dbReference type="Proteomes" id="UP000321440"/>
    </source>
</evidence>
<dbReference type="InterPro" id="IPR057309">
    <property type="entry name" value="PcsB_CC"/>
</dbReference>
<feature type="coiled-coil region" evidence="6">
    <location>
        <begin position="26"/>
        <end position="109"/>
    </location>
</feature>
<feature type="domain" description="NlpC/P60" evidence="9">
    <location>
        <begin position="289"/>
        <end position="410"/>
    </location>
</feature>
<dbReference type="PANTHER" id="PTHR47053:SF1">
    <property type="entry name" value="MUREIN DD-ENDOPEPTIDASE MEPH-RELATED"/>
    <property type="match status" value="1"/>
</dbReference>
<feature type="compositionally biased region" description="Low complexity" evidence="7">
    <location>
        <begin position="260"/>
        <end position="291"/>
    </location>
</feature>
<keyword evidence="4" id="KW-0378">Hydrolase</keyword>
<dbReference type="GO" id="GO:0006508">
    <property type="term" value="P:proteolysis"/>
    <property type="evidence" value="ECO:0007669"/>
    <property type="project" value="UniProtKB-KW"/>
</dbReference>
<evidence type="ECO:0000256" key="5">
    <source>
        <dbReference type="ARBA" id="ARBA00022807"/>
    </source>
</evidence>
<dbReference type="InterPro" id="IPR051202">
    <property type="entry name" value="Peptidase_C40"/>
</dbReference>
<feature type="signal peptide" evidence="8">
    <location>
        <begin position="1"/>
        <end position="24"/>
    </location>
</feature>
<name>A0A511W4W5_9BACI</name>
<keyword evidence="3 8" id="KW-0732">Signal</keyword>
<keyword evidence="2" id="KW-0645">Protease</keyword>
<proteinExistence type="inferred from homology"/>
<dbReference type="SUPFAM" id="SSF54001">
    <property type="entry name" value="Cysteine proteinases"/>
    <property type="match status" value="1"/>
</dbReference>
<evidence type="ECO:0000256" key="8">
    <source>
        <dbReference type="SAM" id="SignalP"/>
    </source>
</evidence>
<dbReference type="Gene3D" id="6.10.250.3150">
    <property type="match status" value="1"/>
</dbReference>
<dbReference type="AlphaFoldDB" id="A0A511W4W5"/>
<reference evidence="10 11" key="1">
    <citation type="submission" date="2019-07" db="EMBL/GenBank/DDBJ databases">
        <title>Whole genome shotgun sequence of Alkalibacillus haloalkaliphilus NBRC 103110.</title>
        <authorList>
            <person name="Hosoyama A."/>
            <person name="Uohara A."/>
            <person name="Ohji S."/>
            <person name="Ichikawa N."/>
        </authorList>
    </citation>
    <scope>NUCLEOTIDE SEQUENCE [LARGE SCALE GENOMIC DNA]</scope>
    <source>
        <strain evidence="10 11">NBRC 103110</strain>
    </source>
</reference>
<keyword evidence="5" id="KW-0788">Thiol protease</keyword>
<evidence type="ECO:0000256" key="6">
    <source>
        <dbReference type="SAM" id="Coils"/>
    </source>
</evidence>
<gene>
    <name evidence="10" type="primary">spl</name>
    <name evidence="10" type="ORF">AHA02nite_16070</name>
</gene>
<dbReference type="Gene3D" id="3.90.1720.10">
    <property type="entry name" value="endopeptidase domain like (from Nostoc punctiforme)"/>
    <property type="match status" value="1"/>
</dbReference>
<dbReference type="PROSITE" id="PS51935">
    <property type="entry name" value="NLPC_P60"/>
    <property type="match status" value="1"/>
</dbReference>
<dbReference type="GO" id="GO:0008234">
    <property type="term" value="F:cysteine-type peptidase activity"/>
    <property type="evidence" value="ECO:0007669"/>
    <property type="project" value="UniProtKB-KW"/>
</dbReference>